<proteinExistence type="predicted"/>
<evidence type="ECO:0000259" key="2">
    <source>
        <dbReference type="PROSITE" id="PS50004"/>
    </source>
</evidence>
<dbReference type="InterPro" id="IPR000008">
    <property type="entry name" value="C2_dom"/>
</dbReference>
<dbReference type="PROSITE" id="PS50004">
    <property type="entry name" value="C2"/>
    <property type="match status" value="1"/>
</dbReference>
<dbReference type="Proteomes" id="UP000266723">
    <property type="component" value="Unassembled WGS sequence"/>
</dbReference>
<evidence type="ECO:0000256" key="1">
    <source>
        <dbReference type="SAM" id="Phobius"/>
    </source>
</evidence>
<dbReference type="Pfam" id="PF00168">
    <property type="entry name" value="C2"/>
    <property type="match status" value="1"/>
</dbReference>
<accession>A0ABQ7B5D9</accession>
<dbReference type="CDD" id="cd00030">
    <property type="entry name" value="C2"/>
    <property type="match status" value="1"/>
</dbReference>
<dbReference type="PANTHER" id="PTHR47261">
    <property type="entry name" value="CALCIUM-DEPENDENT LIPID-BINDING (CALB DOMAIN) FAMILY PROTEIN"/>
    <property type="match status" value="1"/>
</dbReference>
<dbReference type="PANTHER" id="PTHR47261:SF2">
    <property type="entry name" value="CALCIUM-DEPENDENT LIPID-BINDING (CALB DOMAIN) FAMILY PROTEIN"/>
    <property type="match status" value="1"/>
</dbReference>
<reference evidence="3 4" key="1">
    <citation type="journal article" date="2020" name="BMC Genomics">
        <title>Intraspecific diversification of the crop wild relative Brassica cretica Lam. using demographic model selection.</title>
        <authorList>
            <person name="Kioukis A."/>
            <person name="Michalopoulou V.A."/>
            <person name="Briers L."/>
            <person name="Pirintsos S."/>
            <person name="Studholme D.J."/>
            <person name="Pavlidis P."/>
            <person name="Sarris P.F."/>
        </authorList>
    </citation>
    <scope>NUCLEOTIDE SEQUENCE [LARGE SCALE GENOMIC DNA]</scope>
    <source>
        <strain evidence="4">cv. PFS-1207/04</strain>
    </source>
</reference>
<keyword evidence="1" id="KW-1133">Transmembrane helix</keyword>
<dbReference type="SUPFAM" id="SSF49562">
    <property type="entry name" value="C2 domain (Calcium/lipid-binding domain, CaLB)"/>
    <property type="match status" value="1"/>
</dbReference>
<feature type="transmembrane region" description="Helical" evidence="1">
    <location>
        <begin position="82"/>
        <end position="109"/>
    </location>
</feature>
<dbReference type="InterPro" id="IPR035892">
    <property type="entry name" value="C2_domain_sf"/>
</dbReference>
<evidence type="ECO:0000313" key="3">
    <source>
        <dbReference type="EMBL" id="KAF3527363.1"/>
    </source>
</evidence>
<feature type="domain" description="C2" evidence="2">
    <location>
        <begin position="132"/>
        <end position="253"/>
    </location>
</feature>
<protein>
    <recommendedName>
        <fullName evidence="2">C2 domain-containing protein</fullName>
    </recommendedName>
</protein>
<evidence type="ECO:0000313" key="4">
    <source>
        <dbReference type="Proteomes" id="UP000266723"/>
    </source>
</evidence>
<gene>
    <name evidence="3" type="ORF">DY000_02042328</name>
</gene>
<name>A0ABQ7B5D9_BRACR</name>
<sequence>MIPQSSTFDFVSHANVSRRLFCPSCSNAHGLIVFSDGFSRWKTRVHVTNASSKKVATAPWVGAASWAFVPFRLFNLMGSARVIAHIVFFILHECFGMITSGIPVLSMFLTKLLTEDLPRLIVRPKKIVLDFQKGKAVGPISEDLKSGDFVGELSVTLVNAQKLPYMFSGRTDPYVILRMGDQVIRSKKNSQNSIGAPGQPIWNQDFQFLVSNPREQVLQIEVNDCLGFADMAIGTGHVDLGSLPDTVPKDRVVVLRGGWSLFGKGSAGELLLRAYIQSIRGG</sequence>
<keyword evidence="1" id="KW-0472">Membrane</keyword>
<keyword evidence="4" id="KW-1185">Reference proteome</keyword>
<dbReference type="EMBL" id="QGKV02001507">
    <property type="protein sequence ID" value="KAF3527363.1"/>
    <property type="molecule type" value="Genomic_DNA"/>
</dbReference>
<keyword evidence="1" id="KW-0812">Transmembrane</keyword>
<organism evidence="3 4">
    <name type="scientific">Brassica cretica</name>
    <name type="common">Mustard</name>
    <dbReference type="NCBI Taxonomy" id="69181"/>
    <lineage>
        <taxon>Eukaryota</taxon>
        <taxon>Viridiplantae</taxon>
        <taxon>Streptophyta</taxon>
        <taxon>Embryophyta</taxon>
        <taxon>Tracheophyta</taxon>
        <taxon>Spermatophyta</taxon>
        <taxon>Magnoliopsida</taxon>
        <taxon>eudicotyledons</taxon>
        <taxon>Gunneridae</taxon>
        <taxon>Pentapetalae</taxon>
        <taxon>rosids</taxon>
        <taxon>malvids</taxon>
        <taxon>Brassicales</taxon>
        <taxon>Brassicaceae</taxon>
        <taxon>Brassiceae</taxon>
        <taxon>Brassica</taxon>
    </lineage>
</organism>
<comment type="caution">
    <text evidence="3">The sequence shown here is derived from an EMBL/GenBank/DDBJ whole genome shotgun (WGS) entry which is preliminary data.</text>
</comment>
<dbReference type="Gene3D" id="2.60.40.150">
    <property type="entry name" value="C2 domain"/>
    <property type="match status" value="1"/>
</dbReference>
<dbReference type="SMART" id="SM00239">
    <property type="entry name" value="C2"/>
    <property type="match status" value="1"/>
</dbReference>